<evidence type="ECO:0000313" key="9">
    <source>
        <dbReference type="Proteomes" id="UP001432099"/>
    </source>
</evidence>
<dbReference type="EMBL" id="AP028127">
    <property type="protein sequence ID" value="BEH91059.1"/>
    <property type="molecule type" value="Genomic_DNA"/>
</dbReference>
<protein>
    <recommendedName>
        <fullName evidence="7">Endolytic murein transglycosylase</fullName>
        <ecNumber evidence="7">4.2.2.29</ecNumber>
    </recommendedName>
    <alternativeName>
        <fullName evidence="7">Peptidoglycan lytic transglycosylase</fullName>
    </alternativeName>
    <alternativeName>
        <fullName evidence="7">Peptidoglycan polymerization terminase</fullName>
    </alternativeName>
</protein>
<comment type="function">
    <text evidence="7">Functions as a peptidoglycan terminase that cleaves nascent peptidoglycan strands endolytically to terminate their elongation.</text>
</comment>
<feature type="site" description="Important for catalytic activity" evidence="7">
    <location>
        <position position="235"/>
    </location>
</feature>
<sequence length="365" mass="41379">MGKAVRVFTWGVCIVLLVAVLYGGYLYQATVKPFNSQDNTVINYTIEPGTTTKKVNRQLAAFGLIKHPKMADLLVRLHDWSHIQAGEYELTPSMTLEQMYQKFEKGLVVEPDSVKVTIPEGYDLEYVAANVSPLVSLTAEDLLTEWKNSEYINQLINDYWFLTEDILKDGIKYPLEGYIYPITYSFSKGAYTVDELTRQMLDVTQKKLDPIRELFETSPLSIHEVMSLASVVEGETQNTEEMPMVAGVFFNRINSGMYLQSDMTVLYALDEHAVRVTEAMTRVQSPYNTYVTPGAPIGPVSNPSIDAVKAVLQPVSHSYLFFIADMFGCVDGKTHFFETYEEHMNFYRAYLLPSYEAGTNVCRQQ</sequence>
<reference evidence="8" key="1">
    <citation type="journal article" date="2024" name="Int. J. Syst. Evol. Microbiol.">
        <title>Turicibacter faecis sp. nov., isolated from faeces of heart failure mouse model.</title>
        <authorList>
            <person name="Imamura Y."/>
            <person name="Motooka D."/>
            <person name="Nakajima Y."/>
            <person name="Ito S."/>
            <person name="Kitakaze M."/>
            <person name="Iida T."/>
            <person name="Nakamura S."/>
        </authorList>
    </citation>
    <scope>NUCLEOTIDE SEQUENCE</scope>
    <source>
        <strain evidence="8">TC023</strain>
    </source>
</reference>
<comment type="catalytic activity">
    <reaction evidence="7">
        <text>a peptidoglycan chain = a peptidoglycan chain with N-acetyl-1,6-anhydromuramyl-[peptide] at the reducing end + a peptidoglycan chain with N-acetylglucosamine at the non-reducing end.</text>
        <dbReference type="EC" id="4.2.2.29"/>
    </reaction>
</comment>
<name>A0ABN6ZB41_9FIRM</name>
<dbReference type="RefSeq" id="WP_262953750.1">
    <property type="nucleotide sequence ID" value="NZ_AP028127.1"/>
</dbReference>
<dbReference type="PANTHER" id="PTHR30518:SF2">
    <property type="entry name" value="ENDOLYTIC MUREIN TRANSGLYCOSYLASE"/>
    <property type="match status" value="1"/>
</dbReference>
<keyword evidence="9" id="KW-1185">Reference proteome</keyword>
<gene>
    <name evidence="8" type="primary">pabC</name>
    <name evidence="7" type="synonym">mltG</name>
    <name evidence="8" type="ORF">T23_11610</name>
</gene>
<feature type="transmembrane region" description="Helical" evidence="7">
    <location>
        <begin position="7"/>
        <end position="27"/>
    </location>
</feature>
<dbReference type="Gene3D" id="3.30.1490.480">
    <property type="entry name" value="Endolytic murein transglycosylase"/>
    <property type="match status" value="1"/>
</dbReference>
<dbReference type="EC" id="4.2.2.29" evidence="7"/>
<accession>A0ABN6ZB41</accession>
<keyword evidence="4 7" id="KW-0472">Membrane</keyword>
<dbReference type="NCBIfam" id="TIGR00247">
    <property type="entry name" value="endolytic transglycosylase MltG"/>
    <property type="match status" value="1"/>
</dbReference>
<evidence type="ECO:0000256" key="1">
    <source>
        <dbReference type="ARBA" id="ARBA00022475"/>
    </source>
</evidence>
<evidence type="ECO:0000256" key="4">
    <source>
        <dbReference type="ARBA" id="ARBA00023136"/>
    </source>
</evidence>
<organism evidence="8 9">
    <name type="scientific">Turicibacter faecis</name>
    <dbReference type="NCBI Taxonomy" id="2963365"/>
    <lineage>
        <taxon>Bacteria</taxon>
        <taxon>Bacillati</taxon>
        <taxon>Bacillota</taxon>
        <taxon>Erysipelotrichia</taxon>
        <taxon>Erysipelotrichales</taxon>
        <taxon>Turicibacteraceae</taxon>
        <taxon>Turicibacter</taxon>
    </lineage>
</organism>
<evidence type="ECO:0000256" key="7">
    <source>
        <dbReference type="HAMAP-Rule" id="MF_02065"/>
    </source>
</evidence>
<evidence type="ECO:0000256" key="5">
    <source>
        <dbReference type="ARBA" id="ARBA00023239"/>
    </source>
</evidence>
<dbReference type="InterPro" id="IPR003770">
    <property type="entry name" value="MLTG-like"/>
</dbReference>
<comment type="similarity">
    <text evidence="7">Belongs to the transglycosylase MltG family.</text>
</comment>
<evidence type="ECO:0000256" key="3">
    <source>
        <dbReference type="ARBA" id="ARBA00022989"/>
    </source>
</evidence>
<keyword evidence="6 7" id="KW-0961">Cell wall biogenesis/degradation</keyword>
<evidence type="ECO:0000256" key="6">
    <source>
        <dbReference type="ARBA" id="ARBA00023316"/>
    </source>
</evidence>
<keyword evidence="5 7" id="KW-0456">Lyase</keyword>
<evidence type="ECO:0000256" key="2">
    <source>
        <dbReference type="ARBA" id="ARBA00022692"/>
    </source>
</evidence>
<dbReference type="CDD" id="cd08010">
    <property type="entry name" value="MltG_like"/>
    <property type="match status" value="1"/>
</dbReference>
<comment type="subcellular location">
    <subcellularLocation>
        <location evidence="7">Cell membrane</location>
        <topology evidence="7">Single-pass membrane protein</topology>
    </subcellularLocation>
</comment>
<dbReference type="Pfam" id="PF02618">
    <property type="entry name" value="YceG"/>
    <property type="match status" value="1"/>
</dbReference>
<dbReference type="HAMAP" id="MF_02065">
    <property type="entry name" value="MltG"/>
    <property type="match status" value="1"/>
</dbReference>
<dbReference type="PANTHER" id="PTHR30518">
    <property type="entry name" value="ENDOLYTIC MUREIN TRANSGLYCOSYLASE"/>
    <property type="match status" value="1"/>
</dbReference>
<dbReference type="Proteomes" id="UP001432099">
    <property type="component" value="Chromosome"/>
</dbReference>
<proteinExistence type="inferred from homology"/>
<dbReference type="GO" id="GO:0016829">
    <property type="term" value="F:lyase activity"/>
    <property type="evidence" value="ECO:0007669"/>
    <property type="project" value="UniProtKB-KW"/>
</dbReference>
<keyword evidence="3 7" id="KW-1133">Transmembrane helix</keyword>
<evidence type="ECO:0000313" key="8">
    <source>
        <dbReference type="EMBL" id="BEH91059.1"/>
    </source>
</evidence>
<keyword evidence="1 7" id="KW-1003">Cell membrane</keyword>
<keyword evidence="2 7" id="KW-0812">Transmembrane</keyword>